<evidence type="ECO:0000256" key="4">
    <source>
        <dbReference type="ARBA" id="ARBA00022692"/>
    </source>
</evidence>
<dbReference type="PRINTS" id="PR00205">
    <property type="entry name" value="CADHERIN"/>
</dbReference>
<feature type="domain" description="Cadherin" evidence="14">
    <location>
        <begin position="786"/>
        <end position="887"/>
    </location>
</feature>
<dbReference type="GO" id="GO:0005509">
    <property type="term" value="F:calcium ion binding"/>
    <property type="evidence" value="ECO:0007669"/>
    <property type="project" value="UniProtKB-UniRule"/>
</dbReference>
<evidence type="ECO:0000256" key="13">
    <source>
        <dbReference type="SAM" id="Phobius"/>
    </source>
</evidence>
<feature type="domain" description="Cadherin" evidence="14">
    <location>
        <begin position="564"/>
        <end position="668"/>
    </location>
</feature>
<evidence type="ECO:0000256" key="1">
    <source>
        <dbReference type="ARBA" id="ARBA00004251"/>
    </source>
</evidence>
<dbReference type="PROSITE" id="PS50268">
    <property type="entry name" value="CADHERIN_2"/>
    <property type="match status" value="9"/>
</dbReference>
<feature type="compositionally biased region" description="Basic and acidic residues" evidence="12">
    <location>
        <begin position="1"/>
        <end position="16"/>
    </location>
</feature>
<dbReference type="InterPro" id="IPR015919">
    <property type="entry name" value="Cadherin-like_sf"/>
</dbReference>
<feature type="compositionally biased region" description="Polar residues" evidence="12">
    <location>
        <begin position="1377"/>
        <end position="1393"/>
    </location>
</feature>
<dbReference type="PROSITE" id="PS00232">
    <property type="entry name" value="CADHERIN_1"/>
    <property type="match status" value="4"/>
</dbReference>
<evidence type="ECO:0000313" key="15">
    <source>
        <dbReference type="EMBL" id="KAG9263812.1"/>
    </source>
</evidence>
<evidence type="ECO:0000256" key="5">
    <source>
        <dbReference type="ARBA" id="ARBA00022729"/>
    </source>
</evidence>
<keyword evidence="7 11" id="KW-0106">Calcium</keyword>
<dbReference type="EMBL" id="JAICCE010000019">
    <property type="protein sequence ID" value="KAG9263812.1"/>
    <property type="molecule type" value="Genomic_DNA"/>
</dbReference>
<keyword evidence="8" id="KW-0130">Cell adhesion</keyword>
<keyword evidence="10 13" id="KW-0472">Membrane</keyword>
<evidence type="ECO:0000256" key="3">
    <source>
        <dbReference type="ARBA" id="ARBA00022553"/>
    </source>
</evidence>
<feature type="domain" description="Cadherin" evidence="14">
    <location>
        <begin position="887"/>
        <end position="1002"/>
    </location>
</feature>
<dbReference type="PANTHER" id="PTHR24026">
    <property type="entry name" value="FAT ATYPICAL CADHERIN-RELATED"/>
    <property type="match status" value="1"/>
</dbReference>
<dbReference type="FunFam" id="2.60.40.60:FF:000094">
    <property type="entry name" value="protocadherin gamma-C4 isoform X2"/>
    <property type="match status" value="1"/>
</dbReference>
<dbReference type="SUPFAM" id="SSF49313">
    <property type="entry name" value="Cadherin-like"/>
    <property type="match status" value="9"/>
</dbReference>
<dbReference type="FunFam" id="2.60.40.60:FF:000168">
    <property type="entry name" value="Cadherin-related family member 2"/>
    <property type="match status" value="1"/>
</dbReference>
<dbReference type="Pfam" id="PF00028">
    <property type="entry name" value="Cadherin"/>
    <property type="match status" value="4"/>
</dbReference>
<feature type="domain" description="Cadherin" evidence="14">
    <location>
        <begin position="211"/>
        <end position="327"/>
    </location>
</feature>
<evidence type="ECO:0000256" key="12">
    <source>
        <dbReference type="SAM" id="MobiDB-lite"/>
    </source>
</evidence>
<keyword evidence="5" id="KW-0732">Signal</keyword>
<feature type="domain" description="Cadherin" evidence="14">
    <location>
        <begin position="450"/>
        <end position="563"/>
    </location>
</feature>
<dbReference type="GO" id="GO:0005886">
    <property type="term" value="C:plasma membrane"/>
    <property type="evidence" value="ECO:0007669"/>
    <property type="project" value="UniProtKB-SubCell"/>
</dbReference>
<evidence type="ECO:0000256" key="10">
    <source>
        <dbReference type="ARBA" id="ARBA00023136"/>
    </source>
</evidence>
<keyword evidence="4 13" id="KW-0812">Transmembrane</keyword>
<dbReference type="GO" id="GO:0007156">
    <property type="term" value="P:homophilic cell adhesion via plasma membrane adhesion molecules"/>
    <property type="evidence" value="ECO:0007669"/>
    <property type="project" value="InterPro"/>
</dbReference>
<evidence type="ECO:0000256" key="2">
    <source>
        <dbReference type="ARBA" id="ARBA00022475"/>
    </source>
</evidence>
<dbReference type="InterPro" id="IPR002126">
    <property type="entry name" value="Cadherin-like_dom"/>
</dbReference>
<feature type="domain" description="Cadherin" evidence="14">
    <location>
        <begin position="1004"/>
        <end position="1132"/>
    </location>
</feature>
<keyword evidence="9 13" id="KW-1133">Transmembrane helix</keyword>
<evidence type="ECO:0000256" key="6">
    <source>
        <dbReference type="ARBA" id="ARBA00022737"/>
    </source>
</evidence>
<accession>A0A8T2L1L7</accession>
<dbReference type="SMART" id="SM00112">
    <property type="entry name" value="CA"/>
    <property type="match status" value="9"/>
</dbReference>
<evidence type="ECO:0000256" key="11">
    <source>
        <dbReference type="PROSITE-ProRule" id="PRU00043"/>
    </source>
</evidence>
<comment type="caution">
    <text evidence="15">The sequence shown here is derived from an EMBL/GenBank/DDBJ whole genome shotgun (WGS) entry which is preliminary data.</text>
</comment>
<comment type="subcellular location">
    <subcellularLocation>
        <location evidence="1">Cell membrane</location>
        <topology evidence="1">Single-pass type I membrane protein</topology>
    </subcellularLocation>
</comment>
<feature type="region of interest" description="Disordered" evidence="12">
    <location>
        <begin position="1"/>
        <end position="84"/>
    </location>
</feature>
<dbReference type="Proteomes" id="UP000752171">
    <property type="component" value="Unassembled WGS sequence"/>
</dbReference>
<keyword evidence="2" id="KW-1003">Cell membrane</keyword>
<evidence type="ECO:0000256" key="8">
    <source>
        <dbReference type="ARBA" id="ARBA00022889"/>
    </source>
</evidence>
<evidence type="ECO:0000259" key="14">
    <source>
        <dbReference type="PROSITE" id="PS50268"/>
    </source>
</evidence>
<keyword evidence="3" id="KW-0597">Phosphoprotein</keyword>
<gene>
    <name evidence="15" type="primary">CDHR2</name>
    <name evidence="15" type="ORF">AMEX_G21951</name>
</gene>
<evidence type="ECO:0000256" key="9">
    <source>
        <dbReference type="ARBA" id="ARBA00022989"/>
    </source>
</evidence>
<feature type="domain" description="Cadherin" evidence="14">
    <location>
        <begin position="328"/>
        <end position="440"/>
    </location>
</feature>
<organism evidence="15 16">
    <name type="scientific">Astyanax mexicanus</name>
    <name type="common">Blind cave fish</name>
    <name type="synonym">Astyanax fasciatus mexicanus</name>
    <dbReference type="NCBI Taxonomy" id="7994"/>
    <lineage>
        <taxon>Eukaryota</taxon>
        <taxon>Metazoa</taxon>
        <taxon>Chordata</taxon>
        <taxon>Craniata</taxon>
        <taxon>Vertebrata</taxon>
        <taxon>Euteleostomi</taxon>
        <taxon>Actinopterygii</taxon>
        <taxon>Neopterygii</taxon>
        <taxon>Teleostei</taxon>
        <taxon>Ostariophysi</taxon>
        <taxon>Characiformes</taxon>
        <taxon>Characoidei</taxon>
        <taxon>Acestrorhamphidae</taxon>
        <taxon>Acestrorhamphinae</taxon>
        <taxon>Astyanax</taxon>
    </lineage>
</organism>
<dbReference type="GO" id="GO:0009653">
    <property type="term" value="P:anatomical structure morphogenesis"/>
    <property type="evidence" value="ECO:0007669"/>
    <property type="project" value="UniProtKB-ARBA"/>
</dbReference>
<dbReference type="CDD" id="cd11304">
    <property type="entry name" value="Cadherin_repeat"/>
    <property type="match status" value="9"/>
</dbReference>
<dbReference type="PANTHER" id="PTHR24026:SF133">
    <property type="entry name" value="CADHERIN-RELATED FAMILY MEMBER 2"/>
    <property type="match status" value="1"/>
</dbReference>
<dbReference type="Gene3D" id="2.60.40.60">
    <property type="entry name" value="Cadherins"/>
    <property type="match status" value="9"/>
</dbReference>
<feature type="domain" description="Cadherin" evidence="14">
    <location>
        <begin position="121"/>
        <end position="210"/>
    </location>
</feature>
<dbReference type="FunFam" id="2.60.40.60:FF:000098">
    <property type="entry name" value="cadherin-23 isoform X1"/>
    <property type="match status" value="1"/>
</dbReference>
<dbReference type="GO" id="GO:0050839">
    <property type="term" value="F:cell adhesion molecule binding"/>
    <property type="evidence" value="ECO:0007669"/>
    <property type="project" value="TreeGrafter"/>
</dbReference>
<sequence length="1393" mass="153648">MGGRGDKGTRGREEKLISVSSREGGVYPELTSTPVNRTEEHHTASVGPGSAARRQSTDLSQAKVPPQPQSTHTPFRGASRTPAEMSDGWRMKNSLLLLLGFFITCYCQTVPTITMKVVQHVREDKLPGEFAFQIEAFDPDDDVLTYGIRDRFDYFTVNSATGGVFIKNQLNREVREFFTVEVIVNDGVYSDVTKDITIIVDDANDNAPVFQNLPYNIKVKENTPVNSIILTVYATDEDQNTAGIVSYAIYDVIPSDSIGMFSISKEGDMGAIKLLEPMSFTDKSVFYQIMINASDGGGELFGNHVVQWTPTTAFITVIDVPDLDPVFVNLPSMITVNEKSAVGTSVFKVQARDPDTGINDKIYYSIEDTNAEDLFEINREDGIVYIKTVFDREELLHIDGVVKLTVKATEANLNVDNIYAYTTAILQITIGDINDNGPSIYKCENDTCTESNSFTGDIDEHSSVGLSISGFNMRVKDPDLGDNSRFELHLEGPDKDAFSVSPRLGISESDVLILVRDPVAIDYEIKTTMTVEVVASDPNIAEFVARATVTIQINDINDNIPEFEQDAYKLEVEEHCQDGTIVGTVTATDADALDDGKLTYRLLPESILNLFDVFPNNGTVYVVNGNLLDRERTNSYSPTLQARDSGGNLGSTVLEITILDINDQTPTFYRDYERFIKENNVFTIQVEARDDDEPNTPNSKIQYGIEDSQYSGNFTIDVDTGEIMSIGILDREAIEPELDGVIKLNVTATDMGVPPLSSWVMVVINVDDENDNTPIYLDSEYTFHVKESESGILVGYVRARDADQTEYNNRTSFRITSGSLGSFLCISEPDGAGYQGAIMVDPDVELDYESDRKSYTLTVEATDLGQRKAVVTVHVEVEDVNDTPPLFPPDLIMSIEENSLPPAFVGVIEGSDVDTNHSLIYELVSTRCHCNKTWGVCEEEWFTLEPTGIVRTAADHVIDYEKCDQVEMTAKVIDLYTEKNSNSTEGIVMINIIDMNDNPPEFIPVQDFFVVLSESVEQDSSVAAVYATDKDTGENAKITFHVVDVEFLGANAGDKPEPISLIFFAETNKQPDALGNYNGVIKSHQSLDPDRKGKYLVKVMAKNLDLHTNETIELITVDKSFRVGLRFDSPVANVNENLAYIKGALIGATKAMVHVVKVSTETVRNAQRKEVTLLEAYFVFPNGTALDSDSVGSILNTQEVYEQYGVILQEYGLTGILTTTFDPQEDKLEVFIMIGLVGALVIVLVVMTTSLVCIRRSYRRKLKAAKAMNKAAMVAAESQKAGPVVPGTNKYTREGANPVLNLNIDSTTDLGFDEDGSSADRESLNSLDYNFDMGMTHEKDTMAMTIIEEEEENMGESTYIEPLGAALAQRGKKKGPESTSLTIANPSLNTTDL</sequence>
<protein>
    <submittedName>
        <fullName evidence="15">Cadherin-related family member 2</fullName>
    </submittedName>
</protein>
<feature type="region of interest" description="Disordered" evidence="12">
    <location>
        <begin position="1368"/>
        <end position="1393"/>
    </location>
</feature>
<proteinExistence type="predicted"/>
<dbReference type="InterPro" id="IPR020894">
    <property type="entry name" value="Cadherin_CS"/>
</dbReference>
<name>A0A8T2L1L7_ASTMX</name>
<feature type="transmembrane region" description="Helical" evidence="13">
    <location>
        <begin position="1230"/>
        <end position="1254"/>
    </location>
</feature>
<evidence type="ECO:0000256" key="7">
    <source>
        <dbReference type="ARBA" id="ARBA00022837"/>
    </source>
</evidence>
<reference evidence="15 16" key="1">
    <citation type="submission" date="2021-07" db="EMBL/GenBank/DDBJ databases">
        <authorList>
            <person name="Imarazene B."/>
            <person name="Zahm M."/>
            <person name="Klopp C."/>
            <person name="Cabau C."/>
            <person name="Beille S."/>
            <person name="Jouanno E."/>
            <person name="Castinel A."/>
            <person name="Lluch J."/>
            <person name="Gil L."/>
            <person name="Kuchtly C."/>
            <person name="Lopez Roques C."/>
            <person name="Donnadieu C."/>
            <person name="Parrinello H."/>
            <person name="Journot L."/>
            <person name="Du K."/>
            <person name="Schartl M."/>
            <person name="Retaux S."/>
            <person name="Guiguen Y."/>
        </authorList>
    </citation>
    <scope>NUCLEOTIDE SEQUENCE [LARGE SCALE GENOMIC DNA]</scope>
    <source>
        <strain evidence="15">Pach_M1</strain>
        <tissue evidence="15">Testis</tissue>
    </source>
</reference>
<keyword evidence="6" id="KW-0677">Repeat</keyword>
<feature type="domain" description="Cadherin" evidence="14">
    <location>
        <begin position="668"/>
        <end position="776"/>
    </location>
</feature>
<evidence type="ECO:0000313" key="16">
    <source>
        <dbReference type="Proteomes" id="UP000752171"/>
    </source>
</evidence>